<gene>
    <name evidence="2" type="ORF">CARN2_1299</name>
</gene>
<evidence type="ECO:0000256" key="1">
    <source>
        <dbReference type="SAM" id="MobiDB-lite"/>
    </source>
</evidence>
<dbReference type="EMBL" id="CABM01000027">
    <property type="protein sequence ID" value="CBH96441.1"/>
    <property type="molecule type" value="Genomic_DNA"/>
</dbReference>
<accession>E6PND9</accession>
<reference evidence="2" key="1">
    <citation type="submission" date="2009-10" db="EMBL/GenBank/DDBJ databases">
        <title>Diversity of trophic interactions inside an arsenic-rich microbial ecosystem.</title>
        <authorList>
            <person name="Bertin P.N."/>
            <person name="Heinrich-Salmeron A."/>
            <person name="Pelletier E."/>
            <person name="Goulhen-Chollet F."/>
            <person name="Arsene-Ploetze F."/>
            <person name="Gallien S."/>
            <person name="Calteau A."/>
            <person name="Vallenet D."/>
            <person name="Casiot C."/>
            <person name="Chane-Woon-Ming B."/>
            <person name="Giloteaux L."/>
            <person name="Barakat M."/>
            <person name="Bonnefoy V."/>
            <person name="Bruneel O."/>
            <person name="Chandler M."/>
            <person name="Cleiss J."/>
            <person name="Duran R."/>
            <person name="Elbaz-Poulichet F."/>
            <person name="Fonknechten N."/>
            <person name="Lauga B."/>
            <person name="Mornico D."/>
            <person name="Ortet P."/>
            <person name="Schaeffer C."/>
            <person name="Siguier P."/>
            <person name="Alexander Thil Smith A."/>
            <person name="Van Dorsselaer A."/>
            <person name="Weissenbach J."/>
            <person name="Medigue C."/>
            <person name="Le Paslier D."/>
        </authorList>
    </citation>
    <scope>NUCLEOTIDE SEQUENCE</scope>
</reference>
<feature type="region of interest" description="Disordered" evidence="1">
    <location>
        <begin position="155"/>
        <end position="179"/>
    </location>
</feature>
<protein>
    <submittedName>
        <fullName evidence="2">Uncharacterized protein</fullName>
    </submittedName>
</protein>
<sequence length="179" mass="19454">MIAAIEESDVSIHARVLTRARRLALAAKGHHPPVSIHARVLTRARLALLGFAFGFLRCFNPRPGFNPSALLGFAFGFLRCFNPRPGFNPSETTCGYLAKYASKGFNPRPGFNPSETPLAQRATATRFNPRPGFNPSETPLAQRVAAQRSCSAFPRTGFSVQADPDSQARGSRATRQAGR</sequence>
<comment type="caution">
    <text evidence="2">The sequence shown here is derived from an EMBL/GenBank/DDBJ whole genome shotgun (WGS) entry which is preliminary data.</text>
</comment>
<name>E6PND9_9ZZZZ</name>
<evidence type="ECO:0000313" key="2">
    <source>
        <dbReference type="EMBL" id="CBH96441.1"/>
    </source>
</evidence>
<dbReference type="AlphaFoldDB" id="E6PND9"/>
<organism evidence="2">
    <name type="scientific">mine drainage metagenome</name>
    <dbReference type="NCBI Taxonomy" id="410659"/>
    <lineage>
        <taxon>unclassified sequences</taxon>
        <taxon>metagenomes</taxon>
        <taxon>ecological metagenomes</taxon>
    </lineage>
</organism>
<proteinExistence type="predicted"/>